<dbReference type="EMBL" id="JBHFQA010000001">
    <property type="protein sequence ID" value="KAL2103203.1"/>
    <property type="molecule type" value="Genomic_DNA"/>
</dbReference>
<organism evidence="3 4">
    <name type="scientific">Coilia grayii</name>
    <name type="common">Gray's grenadier anchovy</name>
    <dbReference type="NCBI Taxonomy" id="363190"/>
    <lineage>
        <taxon>Eukaryota</taxon>
        <taxon>Metazoa</taxon>
        <taxon>Chordata</taxon>
        <taxon>Craniata</taxon>
        <taxon>Vertebrata</taxon>
        <taxon>Euteleostomi</taxon>
        <taxon>Actinopterygii</taxon>
        <taxon>Neopterygii</taxon>
        <taxon>Teleostei</taxon>
        <taxon>Clupei</taxon>
        <taxon>Clupeiformes</taxon>
        <taxon>Clupeoidei</taxon>
        <taxon>Engraulidae</taxon>
        <taxon>Coilinae</taxon>
        <taxon>Coilia</taxon>
    </lineage>
</organism>
<dbReference type="PANTHER" id="PTHR16015:SF0">
    <property type="entry name" value="TRANSMEMBRANE PROTEIN 51"/>
    <property type="match status" value="1"/>
</dbReference>
<keyword evidence="2" id="KW-1133">Transmembrane helix</keyword>
<keyword evidence="2" id="KW-0472">Membrane</keyword>
<evidence type="ECO:0000256" key="2">
    <source>
        <dbReference type="SAM" id="Phobius"/>
    </source>
</evidence>
<keyword evidence="4" id="KW-1185">Reference proteome</keyword>
<evidence type="ECO:0000313" key="3">
    <source>
        <dbReference type="EMBL" id="KAL2103203.1"/>
    </source>
</evidence>
<dbReference type="InterPro" id="IPR029265">
    <property type="entry name" value="TMEM51"/>
</dbReference>
<gene>
    <name evidence="3" type="ORF">ACEWY4_000071</name>
</gene>
<proteinExistence type="predicted"/>
<protein>
    <recommendedName>
        <fullName evidence="5">Transmembrane protein 51</fullName>
    </recommendedName>
</protein>
<dbReference type="PANTHER" id="PTHR16015">
    <property type="entry name" value="TRANSMEMBRANE PROTEIN 51"/>
    <property type="match status" value="1"/>
</dbReference>
<sequence>MSQSTVESGGGGGGVARASVSNSGSQYALCALGVGLVALGVVMIVWSVVPAEGQSGRPGLSEQGRTSSVAFVLVGTGVTMLLLSLCLSIRNKRRRSHTAQQGGANAYNTQLSVEDSVDVLEEGFAVPSYDEVVGSGGIAPPVATQDGRSNSASQLPSYEDVLEGGQAAVDGPPLASEPQPSAAVPTAATGGRWKAGAARKLLPLKIRRIKSEKLGVKSAPSSPQPVVFSIEPLTPPPQYEDKPPQL</sequence>
<feature type="region of interest" description="Disordered" evidence="1">
    <location>
        <begin position="165"/>
        <end position="192"/>
    </location>
</feature>
<dbReference type="Proteomes" id="UP001591681">
    <property type="component" value="Unassembled WGS sequence"/>
</dbReference>
<feature type="transmembrane region" description="Helical" evidence="2">
    <location>
        <begin position="69"/>
        <end position="89"/>
    </location>
</feature>
<feature type="region of interest" description="Disordered" evidence="1">
    <location>
        <begin position="213"/>
        <end position="246"/>
    </location>
</feature>
<keyword evidence="2" id="KW-0812">Transmembrane</keyword>
<name>A0ABD1KWV0_9TELE</name>
<comment type="caution">
    <text evidence="3">The sequence shown here is derived from an EMBL/GenBank/DDBJ whole genome shotgun (WGS) entry which is preliminary data.</text>
</comment>
<evidence type="ECO:0000313" key="4">
    <source>
        <dbReference type="Proteomes" id="UP001591681"/>
    </source>
</evidence>
<dbReference type="Pfam" id="PF15345">
    <property type="entry name" value="TMEM51"/>
    <property type="match status" value="1"/>
</dbReference>
<feature type="transmembrane region" description="Helical" evidence="2">
    <location>
        <begin position="27"/>
        <end position="49"/>
    </location>
</feature>
<reference evidence="3 4" key="1">
    <citation type="submission" date="2024-09" db="EMBL/GenBank/DDBJ databases">
        <title>A chromosome-level genome assembly of Gray's grenadier anchovy, Coilia grayii.</title>
        <authorList>
            <person name="Fu Z."/>
        </authorList>
    </citation>
    <scope>NUCLEOTIDE SEQUENCE [LARGE SCALE GENOMIC DNA]</scope>
    <source>
        <strain evidence="3">G4</strain>
        <tissue evidence="3">Muscle</tissue>
    </source>
</reference>
<accession>A0ABD1KWV0</accession>
<evidence type="ECO:0008006" key="5">
    <source>
        <dbReference type="Google" id="ProtNLM"/>
    </source>
</evidence>
<dbReference type="AlphaFoldDB" id="A0ABD1KWV0"/>
<evidence type="ECO:0000256" key="1">
    <source>
        <dbReference type="SAM" id="MobiDB-lite"/>
    </source>
</evidence>